<evidence type="ECO:0000256" key="2">
    <source>
        <dbReference type="SAM" id="Phobius"/>
    </source>
</evidence>
<feature type="compositionally biased region" description="Basic and acidic residues" evidence="1">
    <location>
        <begin position="67"/>
        <end position="90"/>
    </location>
</feature>
<evidence type="ECO:0000256" key="1">
    <source>
        <dbReference type="SAM" id="MobiDB-lite"/>
    </source>
</evidence>
<sequence>MPTLIRHSHGSNVTPEPPAFSSHYYLGGSGAHIYLALAAVAVFAAVRLATARFGRSQPAPPWAPKRQPQDVNDRLGPECRKDSSAAYHEGHSAVRSPWLVREQWGVGPSSVGHEPQDAVRGPLENLSALVGARLCQPAGQQPREMEGIDDGRKKDRSGSASRGVSSSNSSAAAPGHHQHTPPPFHAHPGSSDERRGSGRSPRSSSPGSSSGCQSGNSDGSGDRKTKGKGPMVGHSGWTAARPPSPLFPLDRGAGDASVDTGRIMGGFQGGFAPEDKRSLSRPLPPPPLMDPSPHGLVFPFENRRPSLAISIAPELDASFFYQANPDYTGESSSADVYSSSPRSATGTPRRRSYTKSLPMAISIPITTSASSSTETMTTGETFSPSSYPSMSPLLPPPPPGQDFPYEYEFVGGPGGPGIEMAVEEIDLHGEIMSMTDADGHGWKRHTRVYGGGVCLACAAAGEQGGFYGDRVPLEDRR</sequence>
<feature type="region of interest" description="Disordered" evidence="1">
    <location>
        <begin position="55"/>
        <end position="90"/>
    </location>
</feature>
<feature type="region of interest" description="Disordered" evidence="1">
    <location>
        <begin position="135"/>
        <end position="254"/>
    </location>
</feature>
<dbReference type="Proteomes" id="UP001239445">
    <property type="component" value="Unassembled WGS sequence"/>
</dbReference>
<name>A0AAJ0BF65_9PEZI</name>
<dbReference type="AlphaFoldDB" id="A0AAJ0BF65"/>
<feature type="compositionally biased region" description="Low complexity" evidence="1">
    <location>
        <begin position="158"/>
        <end position="173"/>
    </location>
</feature>
<gene>
    <name evidence="3" type="ORF">QBC47DRAFT_169136</name>
</gene>
<feature type="compositionally biased region" description="Polar residues" evidence="1">
    <location>
        <begin position="329"/>
        <end position="346"/>
    </location>
</feature>
<evidence type="ECO:0000313" key="3">
    <source>
        <dbReference type="EMBL" id="KAK1756760.1"/>
    </source>
</evidence>
<feature type="compositionally biased region" description="Basic and acidic residues" evidence="1">
    <location>
        <begin position="143"/>
        <end position="157"/>
    </location>
</feature>
<keyword evidence="2" id="KW-0812">Transmembrane</keyword>
<evidence type="ECO:0000313" key="4">
    <source>
        <dbReference type="Proteomes" id="UP001239445"/>
    </source>
</evidence>
<keyword evidence="2" id="KW-1133">Transmembrane helix</keyword>
<comment type="caution">
    <text evidence="3">The sequence shown here is derived from an EMBL/GenBank/DDBJ whole genome shotgun (WGS) entry which is preliminary data.</text>
</comment>
<reference evidence="3" key="1">
    <citation type="submission" date="2023-06" db="EMBL/GenBank/DDBJ databases">
        <title>Genome-scale phylogeny and comparative genomics of the fungal order Sordariales.</title>
        <authorList>
            <consortium name="Lawrence Berkeley National Laboratory"/>
            <person name="Hensen N."/>
            <person name="Bonometti L."/>
            <person name="Westerberg I."/>
            <person name="Brannstrom I.O."/>
            <person name="Guillou S."/>
            <person name="Cros-Aarteil S."/>
            <person name="Calhoun S."/>
            <person name="Haridas S."/>
            <person name="Kuo A."/>
            <person name="Mondo S."/>
            <person name="Pangilinan J."/>
            <person name="Riley R."/>
            <person name="Labutti K."/>
            <person name="Andreopoulos B."/>
            <person name="Lipzen A."/>
            <person name="Chen C."/>
            <person name="Yanf M."/>
            <person name="Daum C."/>
            <person name="Ng V."/>
            <person name="Clum A."/>
            <person name="Steindorff A."/>
            <person name="Ohm R."/>
            <person name="Martin F."/>
            <person name="Silar P."/>
            <person name="Natvig D."/>
            <person name="Lalanne C."/>
            <person name="Gautier V."/>
            <person name="Ament-Velasquez S.L."/>
            <person name="Kruys A."/>
            <person name="Hutchinson M.I."/>
            <person name="Powell A.J."/>
            <person name="Barry K."/>
            <person name="Miller A.N."/>
            <person name="Grigoriev I.V."/>
            <person name="Debuchy R."/>
            <person name="Gladieux P."/>
            <person name="Thoren M.H."/>
            <person name="Johannesson H."/>
        </authorList>
    </citation>
    <scope>NUCLEOTIDE SEQUENCE</scope>
    <source>
        <strain evidence="3">PSN4</strain>
    </source>
</reference>
<proteinExistence type="predicted"/>
<dbReference type="EMBL" id="MU839831">
    <property type="protein sequence ID" value="KAK1756760.1"/>
    <property type="molecule type" value="Genomic_DNA"/>
</dbReference>
<keyword evidence="2" id="KW-0472">Membrane</keyword>
<organism evidence="3 4">
    <name type="scientific">Echria macrotheca</name>
    <dbReference type="NCBI Taxonomy" id="438768"/>
    <lineage>
        <taxon>Eukaryota</taxon>
        <taxon>Fungi</taxon>
        <taxon>Dikarya</taxon>
        <taxon>Ascomycota</taxon>
        <taxon>Pezizomycotina</taxon>
        <taxon>Sordariomycetes</taxon>
        <taxon>Sordariomycetidae</taxon>
        <taxon>Sordariales</taxon>
        <taxon>Schizotheciaceae</taxon>
        <taxon>Echria</taxon>
    </lineage>
</organism>
<feature type="region of interest" description="Disordered" evidence="1">
    <location>
        <begin position="369"/>
        <end position="389"/>
    </location>
</feature>
<accession>A0AAJ0BF65</accession>
<keyword evidence="4" id="KW-1185">Reference proteome</keyword>
<feature type="compositionally biased region" description="Low complexity" evidence="1">
    <location>
        <begin position="198"/>
        <end position="219"/>
    </location>
</feature>
<feature type="transmembrane region" description="Helical" evidence="2">
    <location>
        <begin position="24"/>
        <end position="46"/>
    </location>
</feature>
<protein>
    <submittedName>
        <fullName evidence="3">Uncharacterized protein</fullName>
    </submittedName>
</protein>
<feature type="region of interest" description="Disordered" evidence="1">
    <location>
        <begin position="329"/>
        <end position="353"/>
    </location>
</feature>